<keyword evidence="6 8" id="KW-1133">Transmembrane helix</keyword>
<proteinExistence type="inferred from homology"/>
<sequence length="173" mass="20048">MKRKIVIVLMILVCFLLQSTVFQSLSIASISPNLLIILTSAYGFMKGKKEGMAVGFFCGLLEDIFFGRLLGMHALLYSYIGYANGYFNQIFYGEDIKLPLALISASELVYGLGTYGIMFLMRSRFDFFYYFRRIILPELLYTILVTLFLYRAIYMIDQKLEPKRDLKERIDIV</sequence>
<dbReference type="NCBIfam" id="TIGR03426">
    <property type="entry name" value="shape_MreD"/>
    <property type="match status" value="1"/>
</dbReference>
<dbReference type="GO" id="GO:0005886">
    <property type="term" value="C:plasma membrane"/>
    <property type="evidence" value="ECO:0007669"/>
    <property type="project" value="UniProtKB-SubCell"/>
</dbReference>
<evidence type="ECO:0000256" key="4">
    <source>
        <dbReference type="ARBA" id="ARBA00022692"/>
    </source>
</evidence>
<dbReference type="InterPro" id="IPR007227">
    <property type="entry name" value="Cell_shape_determining_MreD"/>
</dbReference>
<feature type="transmembrane region" description="Helical" evidence="8">
    <location>
        <begin position="134"/>
        <end position="154"/>
    </location>
</feature>
<feature type="transmembrane region" description="Helical" evidence="8">
    <location>
        <begin position="98"/>
        <end position="122"/>
    </location>
</feature>
<keyword evidence="7 8" id="KW-0472">Membrane</keyword>
<dbReference type="AlphaFoldDB" id="A0AAE3A7S4"/>
<dbReference type="GO" id="GO:0008360">
    <property type="term" value="P:regulation of cell shape"/>
    <property type="evidence" value="ECO:0007669"/>
    <property type="project" value="UniProtKB-KW"/>
</dbReference>
<feature type="transmembrane region" description="Helical" evidence="8">
    <location>
        <begin position="52"/>
        <end position="77"/>
    </location>
</feature>
<keyword evidence="4 8" id="KW-0812">Transmembrane</keyword>
<evidence type="ECO:0000256" key="3">
    <source>
        <dbReference type="ARBA" id="ARBA00022475"/>
    </source>
</evidence>
<dbReference type="PIRSF" id="PIRSF037497">
    <property type="entry name" value="MreD_Clostridium/Treponema_prd"/>
    <property type="match status" value="1"/>
</dbReference>
<reference evidence="9 10" key="1">
    <citation type="submission" date="2021-10" db="EMBL/GenBank/DDBJ databases">
        <title>Anaerobic single-cell dispensing facilitates the cultivation of human gut bacteria.</title>
        <authorList>
            <person name="Afrizal A."/>
        </authorList>
    </citation>
    <scope>NUCLEOTIDE SEQUENCE [LARGE SCALE GENOMIC DNA]</scope>
    <source>
        <strain evidence="9 10">CLA-AA-H276</strain>
    </source>
</reference>
<evidence type="ECO:0000256" key="5">
    <source>
        <dbReference type="ARBA" id="ARBA00022960"/>
    </source>
</evidence>
<comment type="caution">
    <text evidence="9">The sequence shown here is derived from an EMBL/GenBank/DDBJ whole genome shotgun (WGS) entry which is preliminary data.</text>
</comment>
<dbReference type="RefSeq" id="WP_308459264.1">
    <property type="nucleotide sequence ID" value="NZ_JAJEPS010000006.1"/>
</dbReference>
<keyword evidence="3" id="KW-1003">Cell membrane</keyword>
<comment type="similarity">
    <text evidence="2">Belongs to the MreD family.</text>
</comment>
<dbReference type="Pfam" id="PF04093">
    <property type="entry name" value="MreD"/>
    <property type="match status" value="1"/>
</dbReference>
<evidence type="ECO:0000256" key="2">
    <source>
        <dbReference type="ARBA" id="ARBA00007776"/>
    </source>
</evidence>
<evidence type="ECO:0000313" key="9">
    <source>
        <dbReference type="EMBL" id="MCC2126104.1"/>
    </source>
</evidence>
<comment type="subcellular location">
    <subcellularLocation>
        <location evidence="1">Cell membrane</location>
        <topology evidence="1">Multi-pass membrane protein</topology>
    </subcellularLocation>
</comment>
<gene>
    <name evidence="9" type="primary">mreD</name>
    <name evidence="9" type="ORF">LKD36_07925</name>
</gene>
<accession>A0AAE3A7S4</accession>
<keyword evidence="10" id="KW-1185">Reference proteome</keyword>
<dbReference type="EMBL" id="JAJEPS010000006">
    <property type="protein sequence ID" value="MCC2126104.1"/>
    <property type="molecule type" value="Genomic_DNA"/>
</dbReference>
<dbReference type="Proteomes" id="UP001198220">
    <property type="component" value="Unassembled WGS sequence"/>
</dbReference>
<evidence type="ECO:0000256" key="6">
    <source>
        <dbReference type="ARBA" id="ARBA00022989"/>
    </source>
</evidence>
<evidence type="ECO:0000256" key="7">
    <source>
        <dbReference type="ARBA" id="ARBA00023136"/>
    </source>
</evidence>
<keyword evidence="5" id="KW-0133">Cell shape</keyword>
<evidence type="ECO:0000313" key="10">
    <source>
        <dbReference type="Proteomes" id="UP001198220"/>
    </source>
</evidence>
<evidence type="ECO:0000256" key="1">
    <source>
        <dbReference type="ARBA" id="ARBA00004651"/>
    </source>
</evidence>
<dbReference type="InterPro" id="IPR017225">
    <property type="entry name" value="Cell_shape_determin_MreD_prd"/>
</dbReference>
<evidence type="ECO:0000256" key="8">
    <source>
        <dbReference type="SAM" id="Phobius"/>
    </source>
</evidence>
<protein>
    <submittedName>
        <fullName evidence="9">Rod shape-determining protein MreD</fullName>
    </submittedName>
</protein>
<name>A0AAE3A7S4_9FIRM</name>
<organism evidence="9 10">
    <name type="scientific">Hominiventricola filiformis</name>
    <dbReference type="NCBI Taxonomy" id="2885352"/>
    <lineage>
        <taxon>Bacteria</taxon>
        <taxon>Bacillati</taxon>
        <taxon>Bacillota</taxon>
        <taxon>Clostridia</taxon>
        <taxon>Lachnospirales</taxon>
        <taxon>Lachnospiraceae</taxon>
        <taxon>Hominiventricola</taxon>
    </lineage>
</organism>